<sequence>MGKESNEKKYSGKSPPTRSLNLIEKMITQESKDVISSKPLRVKALPEKGKSRSTLAGEPKHDAESQLDQHMHNQLHEMMQQREFQKVIDSPPQAARYLLNAAMASDAFAGKYPETGLLPVRLFNLDEIPPLRVWHGSKCEFFISVGKNLDVELSVSAEPLPKGNLTIERSSDTSWLFCYSPDLNDKFPFTVTITDNSSQPPLFHAFELTPLVNLSLEQTVFGLESHVVPEIIDFGKPEIIQEKVEHTHFQDPGFVFNYKRPTIEAAVTLRKVQIIGKTIVFDSDDDPYGLYATFNGAQDIERFEIYAETMAVRSPLRLYQTNIFIHAKELRFEGDVAQIKTTPWERTEKPGTSQPGEDGLTAGDITLNLGSLRSDPAPANVKRFDLSGGPGQAGGVGKNGTNGPSIDQYWKDFQWKDSGISFKKTAPGDWWIIYQIAYCQSFLGIPIKAFSNGTENGWPGDGKPAVPSGKPGEGGNGGVLTSTVDLFNDFFIAGGKAGAAPNPPGGYYRGGVAGRPIKSIKYKAYYMFAARFIEIGKHESKSGKNEDVKYPEKPYGATGAYRTEGNRYAWLNPILMTKLLNYAKDDYLGNRIKRAGSRLENYCKFLDGYRSDPSWKLLQQTDPFELEQIHDEMQILLHRIRNNLDYFGNPAGWVPLLSFEVNRTIFSNEIDRASSILYYIYCIKNKASSAEKTFHALESARSQLEKDIEAAISQYDETISKISALTTQAENLQKKTVEVQFKLQAKEEELKNKSAPPAWLTMTRLSLKISGTIISMIPVYQPAMGMVGSGMTLLSDLDPDKPWETIIGAADITTTFLNSSYDNAAGDLKDKMTDKKKLQTADPRGSLSKKINYLNSARKSASALSAGLKDIQGFMEKQSVPDSKMIAELEKLKSQSKEYQGLVQEIKNIIEQKRNFAEKLATAMQDASSLSNFVNRSILAVDAMYLDMEKVQRGLDKRTISYLEDMERRTYDRLLKYHYYMAKAYEYRLLEPYTQPLDFKQLIKRLEQLAGVDSWDKLSAQTFMQTYSVVYKEKLAEIASQIFQGYNERAREGSFRFEYLLLDDDLKRLNRGQTITVDFARYLPNEENLRIIDLRILMYSEKDRKGDIKTTPVKGKYPPNAYIDLTFSHPGISWIKSAGNVYQFLHQHIDGGNPLVWRARYHPGTDLVDHSTPSAASESLLRSLLEGDALSDMMLYSRPSVWSDLQISKSGYPNNGGDVDITHLRLELSYDYFKSSDSIVYKEIIVTAIQSDNSGLTTASEADFEPYFIVEKPDRNLRQDARGSFLRCYSSDWNGQVTITAQPKYGDWVFNKWTDVTGHDLTQAKDNTIVLDLKNSEVVCAQYLTPGAGGRKPARTIYALPNAQIMLSAKK</sequence>
<gene>
    <name evidence="3" type="ordered locus">HRM2_43980</name>
</gene>
<evidence type="ECO:0000313" key="3">
    <source>
        <dbReference type="EMBL" id="ACN17454.1"/>
    </source>
</evidence>
<dbReference type="Proteomes" id="UP000000442">
    <property type="component" value="Chromosome"/>
</dbReference>
<feature type="region of interest" description="Disordered" evidence="2">
    <location>
        <begin position="1"/>
        <end position="20"/>
    </location>
</feature>
<feature type="coiled-coil region" evidence="1">
    <location>
        <begin position="687"/>
        <end position="749"/>
    </location>
</feature>
<keyword evidence="1" id="KW-0175">Coiled coil</keyword>
<dbReference type="eggNOG" id="COG0840">
    <property type="taxonomic scope" value="Bacteria"/>
</dbReference>
<feature type="compositionally biased region" description="Basic and acidic residues" evidence="2">
    <location>
        <begin position="1"/>
        <end position="10"/>
    </location>
</feature>
<keyword evidence="4" id="KW-1185">Reference proteome</keyword>
<accession>C0QEV3</accession>
<dbReference type="HOGENOM" id="CLU_256265_0_0_7"/>
<organism evidence="3 4">
    <name type="scientific">Desulforapulum autotrophicum (strain ATCC 43914 / DSM 3382 / VKM B-1955 / HRM2)</name>
    <name type="common">Desulfobacterium autotrophicum</name>
    <dbReference type="NCBI Taxonomy" id="177437"/>
    <lineage>
        <taxon>Bacteria</taxon>
        <taxon>Pseudomonadati</taxon>
        <taxon>Thermodesulfobacteriota</taxon>
        <taxon>Desulfobacteria</taxon>
        <taxon>Desulfobacterales</taxon>
        <taxon>Desulfobacteraceae</taxon>
        <taxon>Desulforapulum</taxon>
    </lineage>
</organism>
<reference evidence="3 4" key="1">
    <citation type="journal article" date="2009" name="Environ. Microbiol.">
        <title>Genome sequence of Desulfobacterium autotrophicum HRM2, a marine sulfate reducer oxidizing organic carbon completely to carbon dioxide.</title>
        <authorList>
            <person name="Strittmatter A.W."/>
            <person name="Liesegang H."/>
            <person name="Rabus R."/>
            <person name="Decker I."/>
            <person name="Amann J."/>
            <person name="Andres S."/>
            <person name="Henne A."/>
            <person name="Fricke W.F."/>
            <person name="Martinez-Arias R."/>
            <person name="Bartels D."/>
            <person name="Goesmann A."/>
            <person name="Krause L."/>
            <person name="Puehler A."/>
            <person name="Klenk H.P."/>
            <person name="Richter M."/>
            <person name="Schuler M."/>
            <person name="Gloeckner F.O."/>
            <person name="Meyerdierks A."/>
            <person name="Gottschalk G."/>
            <person name="Amann R."/>
        </authorList>
    </citation>
    <scope>NUCLEOTIDE SEQUENCE [LARGE SCALE GENOMIC DNA]</scope>
    <source>
        <strain evidence="4">ATCC 43914 / DSM 3382 / HRM2</strain>
    </source>
</reference>
<evidence type="ECO:0000256" key="1">
    <source>
        <dbReference type="SAM" id="Coils"/>
    </source>
</evidence>
<feature type="region of interest" description="Disordered" evidence="2">
    <location>
        <begin position="34"/>
        <end position="64"/>
    </location>
</feature>
<dbReference type="OrthoDB" id="5483352at2"/>
<protein>
    <submittedName>
        <fullName evidence="3">Uncharacterized protein</fullName>
    </submittedName>
</protein>
<evidence type="ECO:0000256" key="2">
    <source>
        <dbReference type="SAM" id="MobiDB-lite"/>
    </source>
</evidence>
<name>C0QEV3_DESAH</name>
<dbReference type="KEGG" id="dat:HRM2_43980"/>
<evidence type="ECO:0000313" key="4">
    <source>
        <dbReference type="Proteomes" id="UP000000442"/>
    </source>
</evidence>
<dbReference type="RefSeq" id="WP_015906182.1">
    <property type="nucleotide sequence ID" value="NC_012108.1"/>
</dbReference>
<dbReference type="STRING" id="177437.HRM2_43980"/>
<dbReference type="EMBL" id="CP001087">
    <property type="protein sequence ID" value="ACN17454.1"/>
    <property type="molecule type" value="Genomic_DNA"/>
</dbReference>
<proteinExistence type="predicted"/>